<accession>A0A226D9Y5</accession>
<evidence type="ECO:0000313" key="3">
    <source>
        <dbReference type="Proteomes" id="UP000198287"/>
    </source>
</evidence>
<feature type="transmembrane region" description="Helical" evidence="1">
    <location>
        <begin position="44"/>
        <end position="62"/>
    </location>
</feature>
<sequence>MLTDLFVQEFRKTIKTGNRFSCPLIWDDKRGKLYVSAKHHAHTVIIHVFFCFLTSFIFIQLINYRNRDVAMFNFFQLAFYSFMATSIGTCIFSCQSEDVTRSWNSLILYGRNFYARWELTATSPAIIAFNRTYLAITRPANLIFTLQPFIVFSHLLFQPRHPCHIPNIFPPDSLPFLLTFLIYPPMFLYSLLNFASLMNTVFHFCAGALELVLTIIRVELRTTTRGSSRSTKITDHPADIAIVYRCLQLIMKDISVVFGIYLPTTQAILGQMAISGGYTMIGGNWKGGGDASHRIASILPLSCIPFFIASWAAMLSCAGNILSESRACIQSWKQGGALAGWSGSEVKYMSKFRKSCKPIDLKCEGIMTITKRTVIKFMQGIVRGILRMLLTLGNK</sequence>
<evidence type="ECO:0000313" key="2">
    <source>
        <dbReference type="EMBL" id="OXA42365.1"/>
    </source>
</evidence>
<comment type="caution">
    <text evidence="2">The sequence shown here is derived from an EMBL/GenBank/DDBJ whole genome shotgun (WGS) entry which is preliminary data.</text>
</comment>
<protein>
    <recommendedName>
        <fullName evidence="4">Odorant receptor</fullName>
    </recommendedName>
</protein>
<name>A0A226D9Y5_FOLCA</name>
<feature type="transmembrane region" description="Helical" evidence="1">
    <location>
        <begin position="74"/>
        <end position="94"/>
    </location>
</feature>
<keyword evidence="1" id="KW-1133">Transmembrane helix</keyword>
<feature type="transmembrane region" description="Helical" evidence="1">
    <location>
        <begin position="254"/>
        <end position="278"/>
    </location>
</feature>
<evidence type="ECO:0000256" key="1">
    <source>
        <dbReference type="SAM" id="Phobius"/>
    </source>
</evidence>
<dbReference type="EMBL" id="LNIX01000026">
    <property type="protein sequence ID" value="OXA42365.1"/>
    <property type="molecule type" value="Genomic_DNA"/>
</dbReference>
<keyword evidence="1" id="KW-0472">Membrane</keyword>
<reference evidence="2 3" key="1">
    <citation type="submission" date="2015-12" db="EMBL/GenBank/DDBJ databases">
        <title>The genome of Folsomia candida.</title>
        <authorList>
            <person name="Faddeeva A."/>
            <person name="Derks M.F."/>
            <person name="Anvar Y."/>
            <person name="Smit S."/>
            <person name="Van Straalen N."/>
            <person name="Roelofs D."/>
        </authorList>
    </citation>
    <scope>NUCLEOTIDE SEQUENCE [LARGE SCALE GENOMIC DNA]</scope>
    <source>
        <strain evidence="2 3">VU population</strain>
        <tissue evidence="2">Whole body</tissue>
    </source>
</reference>
<feature type="transmembrane region" description="Helical" evidence="1">
    <location>
        <begin position="174"/>
        <end position="195"/>
    </location>
</feature>
<proteinExistence type="predicted"/>
<dbReference type="AlphaFoldDB" id="A0A226D9Y5"/>
<dbReference type="Proteomes" id="UP000198287">
    <property type="component" value="Unassembled WGS sequence"/>
</dbReference>
<feature type="transmembrane region" description="Helical" evidence="1">
    <location>
        <begin position="298"/>
        <end position="322"/>
    </location>
</feature>
<gene>
    <name evidence="2" type="ORF">Fcan01_22793</name>
</gene>
<organism evidence="2 3">
    <name type="scientific">Folsomia candida</name>
    <name type="common">Springtail</name>
    <dbReference type="NCBI Taxonomy" id="158441"/>
    <lineage>
        <taxon>Eukaryota</taxon>
        <taxon>Metazoa</taxon>
        <taxon>Ecdysozoa</taxon>
        <taxon>Arthropoda</taxon>
        <taxon>Hexapoda</taxon>
        <taxon>Collembola</taxon>
        <taxon>Entomobryomorpha</taxon>
        <taxon>Isotomoidea</taxon>
        <taxon>Isotomidae</taxon>
        <taxon>Proisotominae</taxon>
        <taxon>Folsomia</taxon>
    </lineage>
</organism>
<keyword evidence="1" id="KW-0812">Transmembrane</keyword>
<evidence type="ECO:0008006" key="4">
    <source>
        <dbReference type="Google" id="ProtNLM"/>
    </source>
</evidence>
<keyword evidence="3" id="KW-1185">Reference proteome</keyword>